<dbReference type="PROSITE" id="PS50889">
    <property type="entry name" value="S4"/>
    <property type="match status" value="1"/>
</dbReference>
<dbReference type="Gene3D" id="3.30.70.1560">
    <property type="entry name" value="Alpha-L RNA-binding motif"/>
    <property type="match status" value="1"/>
</dbReference>
<dbReference type="EMBL" id="DVOS01000033">
    <property type="protein sequence ID" value="HIV22917.1"/>
    <property type="molecule type" value="Genomic_DNA"/>
</dbReference>
<dbReference type="Pfam" id="PF00849">
    <property type="entry name" value="PseudoU_synth_2"/>
    <property type="match status" value="1"/>
</dbReference>
<dbReference type="FunFam" id="3.10.290.10:FF:000003">
    <property type="entry name" value="Pseudouridine synthase"/>
    <property type="match status" value="1"/>
</dbReference>
<dbReference type="SUPFAM" id="SSF55174">
    <property type="entry name" value="Alpha-L RNA-binding motif"/>
    <property type="match status" value="1"/>
</dbReference>
<feature type="domain" description="RNA-binding S4" evidence="6">
    <location>
        <begin position="16"/>
        <end position="80"/>
    </location>
</feature>
<dbReference type="InterPro" id="IPR020094">
    <property type="entry name" value="TruA/RsuA/RluB/E/F_N"/>
</dbReference>
<dbReference type="InterPro" id="IPR006145">
    <property type="entry name" value="PsdUridine_synth_RsuA/RluA"/>
</dbReference>
<dbReference type="InterPro" id="IPR036986">
    <property type="entry name" value="S4_RNA-bd_sf"/>
</dbReference>
<evidence type="ECO:0000256" key="5">
    <source>
        <dbReference type="SAM" id="MobiDB-lite"/>
    </source>
</evidence>
<evidence type="ECO:0000313" key="8">
    <source>
        <dbReference type="Proteomes" id="UP000886889"/>
    </source>
</evidence>
<dbReference type="InterPro" id="IPR020103">
    <property type="entry name" value="PsdUridine_synth_cat_dom_sf"/>
</dbReference>
<dbReference type="PANTHER" id="PTHR47683:SF2">
    <property type="entry name" value="RNA-BINDING S4 DOMAIN-CONTAINING PROTEIN"/>
    <property type="match status" value="1"/>
</dbReference>
<dbReference type="Pfam" id="PF01479">
    <property type="entry name" value="S4"/>
    <property type="match status" value="1"/>
</dbReference>
<dbReference type="GO" id="GO:0000455">
    <property type="term" value="P:enzyme-directed rRNA pseudouridine synthesis"/>
    <property type="evidence" value="ECO:0007669"/>
    <property type="project" value="UniProtKB-ARBA"/>
</dbReference>
<dbReference type="AlphaFoldDB" id="A0A9D1T8T4"/>
<dbReference type="Gene3D" id="3.30.70.580">
    <property type="entry name" value="Pseudouridine synthase I, catalytic domain, N-terminal subdomain"/>
    <property type="match status" value="1"/>
</dbReference>
<name>A0A9D1T8T4_9FIRM</name>
<dbReference type="Proteomes" id="UP000886889">
    <property type="component" value="Unassembled WGS sequence"/>
</dbReference>
<dbReference type="PANTHER" id="PTHR47683">
    <property type="entry name" value="PSEUDOURIDINE SYNTHASE FAMILY PROTEIN-RELATED"/>
    <property type="match status" value="1"/>
</dbReference>
<dbReference type="CDD" id="cd00165">
    <property type="entry name" value="S4"/>
    <property type="match status" value="1"/>
</dbReference>
<dbReference type="PROSITE" id="PS01149">
    <property type="entry name" value="PSI_RSU"/>
    <property type="match status" value="1"/>
</dbReference>
<dbReference type="Gene3D" id="3.10.290.10">
    <property type="entry name" value="RNA-binding S4 domain"/>
    <property type="match status" value="1"/>
</dbReference>
<evidence type="ECO:0000256" key="4">
    <source>
        <dbReference type="RuleBase" id="RU003887"/>
    </source>
</evidence>
<accession>A0A9D1T8T4</accession>
<evidence type="ECO:0000256" key="2">
    <source>
        <dbReference type="ARBA" id="ARBA00023235"/>
    </source>
</evidence>
<comment type="similarity">
    <text evidence="1 4">Belongs to the pseudouridine synthase RsuA family.</text>
</comment>
<dbReference type="GO" id="GO:0003723">
    <property type="term" value="F:RNA binding"/>
    <property type="evidence" value="ECO:0007669"/>
    <property type="project" value="UniProtKB-KW"/>
</dbReference>
<evidence type="ECO:0000256" key="3">
    <source>
        <dbReference type="PROSITE-ProRule" id="PRU00182"/>
    </source>
</evidence>
<feature type="region of interest" description="Disordered" evidence="5">
    <location>
        <begin position="247"/>
        <end position="270"/>
    </location>
</feature>
<dbReference type="FunFam" id="3.30.70.1560:FF:000002">
    <property type="entry name" value="Pseudouridine synthase"/>
    <property type="match status" value="1"/>
</dbReference>
<keyword evidence="2 4" id="KW-0413">Isomerase</keyword>
<dbReference type="InterPro" id="IPR042092">
    <property type="entry name" value="PsdUridine_s_RsuA/RluB/E/F_cat"/>
</dbReference>
<evidence type="ECO:0000259" key="6">
    <source>
        <dbReference type="SMART" id="SM00363"/>
    </source>
</evidence>
<dbReference type="InterPro" id="IPR000748">
    <property type="entry name" value="PsdUridine_synth_RsuA/RluB/E/F"/>
</dbReference>
<dbReference type="SMART" id="SM00363">
    <property type="entry name" value="S4"/>
    <property type="match status" value="1"/>
</dbReference>
<feature type="compositionally biased region" description="Basic and acidic residues" evidence="5">
    <location>
        <begin position="247"/>
        <end position="264"/>
    </location>
</feature>
<dbReference type="EC" id="5.4.99.-" evidence="4"/>
<dbReference type="InterPro" id="IPR050343">
    <property type="entry name" value="RsuA_PseudoU_synthase"/>
</dbReference>
<reference evidence="7" key="1">
    <citation type="submission" date="2020-10" db="EMBL/GenBank/DDBJ databases">
        <authorList>
            <person name="Gilroy R."/>
        </authorList>
    </citation>
    <scope>NUCLEOTIDE SEQUENCE</scope>
    <source>
        <strain evidence="7">ChiBcec6-7307</strain>
    </source>
</reference>
<gene>
    <name evidence="7" type="ORF">IAC80_03150</name>
</gene>
<evidence type="ECO:0000313" key="7">
    <source>
        <dbReference type="EMBL" id="HIV22917.1"/>
    </source>
</evidence>
<protein>
    <recommendedName>
        <fullName evidence="4">Pseudouridine synthase</fullName>
        <ecNumber evidence="4">5.4.99.-</ecNumber>
    </recommendedName>
</protein>
<reference evidence="7" key="2">
    <citation type="journal article" date="2021" name="PeerJ">
        <title>Extensive microbial diversity within the chicken gut microbiome revealed by metagenomics and culture.</title>
        <authorList>
            <person name="Gilroy R."/>
            <person name="Ravi A."/>
            <person name="Getino M."/>
            <person name="Pursley I."/>
            <person name="Horton D.L."/>
            <person name="Alikhan N.F."/>
            <person name="Baker D."/>
            <person name="Gharbi K."/>
            <person name="Hall N."/>
            <person name="Watson M."/>
            <person name="Adriaenssens E.M."/>
            <person name="Foster-Nyarko E."/>
            <person name="Jarju S."/>
            <person name="Secka A."/>
            <person name="Antonio M."/>
            <person name="Oren A."/>
            <person name="Chaudhuri R.R."/>
            <person name="La Ragione R."/>
            <person name="Hildebrand F."/>
            <person name="Pallen M.J."/>
        </authorList>
    </citation>
    <scope>NUCLEOTIDE SEQUENCE</scope>
    <source>
        <strain evidence="7">ChiBcec6-7307</strain>
    </source>
</reference>
<comment type="caution">
    <text evidence="7">The sequence shown here is derived from an EMBL/GenBank/DDBJ whole genome shotgun (WGS) entry which is preliminary data.</text>
</comment>
<sequence length="270" mass="30779">MAQERRRSEGNREAGVRLNKYLAEAGICSRREADRLILAGRVTVDGLPGENGMKVFPGQEVLVDGQTAAKEKECILLAVNKPRGVVCTTDKKWGDRTLEEMVHYPKRVFSIGRLDKESEGLILMTNQGDMVNKIIRAGNAHEKEYLVTVDRPVTPEFIRKMEKGVYLPELDVTTRPCRVELAGEKRFRIVLTQGLNRQIRRMCQAFDYRVTRLVRVRIMNVELGNLPQGQYRHLSRRETAQMLRELKNPADGGKTGRREAAERKRGIHGK</sequence>
<keyword evidence="3" id="KW-0694">RNA-binding</keyword>
<dbReference type="InterPro" id="IPR002942">
    <property type="entry name" value="S4_RNA-bd"/>
</dbReference>
<dbReference type="InterPro" id="IPR018496">
    <property type="entry name" value="PsdUridine_synth_RsuA/RluB_CS"/>
</dbReference>
<proteinExistence type="inferred from homology"/>
<dbReference type="SUPFAM" id="SSF55120">
    <property type="entry name" value="Pseudouridine synthase"/>
    <property type="match status" value="1"/>
</dbReference>
<dbReference type="GO" id="GO:0120159">
    <property type="term" value="F:rRNA pseudouridine synthase activity"/>
    <property type="evidence" value="ECO:0007669"/>
    <property type="project" value="UniProtKB-ARBA"/>
</dbReference>
<dbReference type="NCBIfam" id="TIGR00093">
    <property type="entry name" value="pseudouridine synthase"/>
    <property type="match status" value="1"/>
</dbReference>
<organism evidence="7 8">
    <name type="scientific">Candidatus Merdiplasma excrementigallinarum</name>
    <dbReference type="NCBI Taxonomy" id="2840864"/>
    <lineage>
        <taxon>Bacteria</taxon>
        <taxon>Bacillati</taxon>
        <taxon>Bacillota</taxon>
        <taxon>Clostridia</taxon>
        <taxon>Lachnospirales</taxon>
        <taxon>Lachnospiraceae</taxon>
        <taxon>Lachnospiraceae incertae sedis</taxon>
        <taxon>Candidatus Merdiplasma</taxon>
    </lineage>
</organism>
<evidence type="ECO:0000256" key="1">
    <source>
        <dbReference type="ARBA" id="ARBA00008348"/>
    </source>
</evidence>